<evidence type="ECO:0000313" key="3">
    <source>
        <dbReference type="EMBL" id="WAH38948.1"/>
    </source>
</evidence>
<accession>A0ABY6Z7R4</accession>
<keyword evidence="4" id="KW-1185">Reference proteome</keyword>
<dbReference type="InterPro" id="IPR052372">
    <property type="entry name" value="YpjD/HemX"/>
</dbReference>
<feature type="transmembrane region" description="Helical" evidence="1">
    <location>
        <begin position="39"/>
        <end position="56"/>
    </location>
</feature>
<reference evidence="3" key="1">
    <citation type="submission" date="2022-08" db="EMBL/GenBank/DDBJ databases">
        <title>Alicyclobacillus dauci DSM2870, complete genome.</title>
        <authorList>
            <person name="Wang Q."/>
            <person name="Cai R."/>
            <person name="Wang Z."/>
        </authorList>
    </citation>
    <scope>NUCLEOTIDE SEQUENCE</scope>
    <source>
        <strain evidence="3">DSM 28700</strain>
    </source>
</reference>
<evidence type="ECO:0000259" key="2">
    <source>
        <dbReference type="Pfam" id="PF01578"/>
    </source>
</evidence>
<dbReference type="PANTHER" id="PTHR38034">
    <property type="entry name" value="INNER MEMBRANE PROTEIN YPJD"/>
    <property type="match status" value="1"/>
</dbReference>
<feature type="transmembrane region" description="Helical" evidence="1">
    <location>
        <begin position="177"/>
        <end position="200"/>
    </location>
</feature>
<feature type="domain" description="Cytochrome c assembly protein" evidence="2">
    <location>
        <begin position="72"/>
        <end position="247"/>
    </location>
</feature>
<feature type="transmembrane region" description="Helical" evidence="1">
    <location>
        <begin position="134"/>
        <end position="156"/>
    </location>
</feature>
<feature type="transmembrane region" description="Helical" evidence="1">
    <location>
        <begin position="95"/>
        <end position="114"/>
    </location>
</feature>
<protein>
    <submittedName>
        <fullName evidence="3">Cytochrome c biogenesis protein</fullName>
    </submittedName>
</protein>
<evidence type="ECO:0000256" key="1">
    <source>
        <dbReference type="SAM" id="Phobius"/>
    </source>
</evidence>
<dbReference type="Pfam" id="PF01578">
    <property type="entry name" value="Cytochrom_C_asm"/>
    <property type="match status" value="1"/>
</dbReference>
<dbReference type="InterPro" id="IPR002541">
    <property type="entry name" value="Cyt_c_assembly"/>
</dbReference>
<keyword evidence="1" id="KW-0472">Membrane</keyword>
<organism evidence="3 4">
    <name type="scientific">Alicyclobacillus dauci</name>
    <dbReference type="NCBI Taxonomy" id="1475485"/>
    <lineage>
        <taxon>Bacteria</taxon>
        <taxon>Bacillati</taxon>
        <taxon>Bacillota</taxon>
        <taxon>Bacilli</taxon>
        <taxon>Bacillales</taxon>
        <taxon>Alicyclobacillaceae</taxon>
        <taxon>Alicyclobacillus</taxon>
    </lineage>
</organism>
<evidence type="ECO:0000313" key="4">
    <source>
        <dbReference type="Proteomes" id="UP001164803"/>
    </source>
</evidence>
<feature type="transmembrane region" description="Helical" evidence="1">
    <location>
        <begin position="68"/>
        <end position="88"/>
    </location>
</feature>
<sequence>MSDLSAVRLLYDATLIFYAVSLTLFFSDVLQPRRSVNRSAVVLLFVAFLSVTGLLFEEFHMLHVLPAYTRSNLMLLIAWMMLVTTLVLDTFFRIGLVLFFTNVLGFVIVLVAGYRQGADELRWFPNQDLLLLHVVLAMLSEVAFSFAFVFAVMHILQEGNLRKKRWNRWFILLPSLGKLDSLCLITASTGFFLLFAGMAVGDLWGKLVLGQWIVWSPKPIASIATWMMYGVYLVLHGRLRPNIRGLMRYQVICFVATIVNLVAIGNVSPFHHGV</sequence>
<keyword evidence="1" id="KW-0812">Transmembrane</keyword>
<dbReference type="RefSeq" id="WP_268046568.1">
    <property type="nucleotide sequence ID" value="NZ_CP104064.1"/>
</dbReference>
<feature type="transmembrane region" description="Helical" evidence="1">
    <location>
        <begin position="220"/>
        <end position="239"/>
    </location>
</feature>
<dbReference type="PANTHER" id="PTHR38034:SF1">
    <property type="entry name" value="INNER MEMBRANE PROTEIN YPJD"/>
    <property type="match status" value="1"/>
</dbReference>
<name>A0ABY6Z7R4_9BACL</name>
<keyword evidence="1" id="KW-1133">Transmembrane helix</keyword>
<dbReference type="Proteomes" id="UP001164803">
    <property type="component" value="Chromosome"/>
</dbReference>
<feature type="transmembrane region" description="Helical" evidence="1">
    <location>
        <begin position="6"/>
        <end position="27"/>
    </location>
</feature>
<feature type="transmembrane region" description="Helical" evidence="1">
    <location>
        <begin position="251"/>
        <end position="271"/>
    </location>
</feature>
<gene>
    <name evidence="3" type="ORF">NZD86_10940</name>
</gene>
<proteinExistence type="predicted"/>
<dbReference type="EMBL" id="CP104064">
    <property type="protein sequence ID" value="WAH38948.1"/>
    <property type="molecule type" value="Genomic_DNA"/>
</dbReference>